<reference evidence="2" key="1">
    <citation type="journal article" date="2011" name="Nature">
        <title>Genome sequence and analysis of the tuber crop potato.</title>
        <authorList>
            <consortium name="The Potato Genome Sequencing Consortium"/>
        </authorList>
    </citation>
    <scope>NUCLEOTIDE SEQUENCE [LARGE SCALE GENOMIC DNA]</scope>
    <source>
        <strain evidence="2">cv. DM1-3 516 R44</strain>
    </source>
</reference>
<dbReference type="AlphaFoldDB" id="M1BPY7"/>
<dbReference type="HOGENOM" id="CLU_2626770_0_0_1"/>
<sequence length="78" mass="8595">MQIKKFKDALGRYGTERCSLGPAKGLDESELLALASIGQLSRNDDYDYPVKEEFVLSGLDLTDNKNLGLKESAELLMA</sequence>
<gene>
    <name evidence="1" type="primary">LOC102596305</name>
</gene>
<dbReference type="OrthoDB" id="2121326at2759"/>
<proteinExistence type="predicted"/>
<evidence type="ECO:0000313" key="1">
    <source>
        <dbReference type="EnsemblPlants" id="PGSC0003DMT400050227"/>
    </source>
</evidence>
<name>M1BPY7_SOLTU</name>
<accession>M1BPY7</accession>
<reference evidence="1" key="2">
    <citation type="submission" date="2015-06" db="UniProtKB">
        <authorList>
            <consortium name="EnsemblPlants"/>
        </authorList>
    </citation>
    <scope>IDENTIFICATION</scope>
    <source>
        <strain evidence="1">DM1-3 516 R44</strain>
    </source>
</reference>
<protein>
    <submittedName>
        <fullName evidence="1">Thioredoxin II</fullName>
    </submittedName>
</protein>
<dbReference type="Proteomes" id="UP000011115">
    <property type="component" value="Unassembled WGS sequence"/>
</dbReference>
<evidence type="ECO:0000313" key="2">
    <source>
        <dbReference type="Proteomes" id="UP000011115"/>
    </source>
</evidence>
<keyword evidence="2" id="KW-1185">Reference proteome</keyword>
<dbReference type="Gramene" id="PGSC0003DMT400050227">
    <property type="protein sequence ID" value="PGSC0003DMT400050227"/>
    <property type="gene ID" value="PGSC0003DMG400019506"/>
</dbReference>
<organism evidence="1 2">
    <name type="scientific">Solanum tuberosum</name>
    <name type="common">Potato</name>
    <dbReference type="NCBI Taxonomy" id="4113"/>
    <lineage>
        <taxon>Eukaryota</taxon>
        <taxon>Viridiplantae</taxon>
        <taxon>Streptophyta</taxon>
        <taxon>Embryophyta</taxon>
        <taxon>Tracheophyta</taxon>
        <taxon>Spermatophyta</taxon>
        <taxon>Magnoliopsida</taxon>
        <taxon>eudicotyledons</taxon>
        <taxon>Gunneridae</taxon>
        <taxon>Pentapetalae</taxon>
        <taxon>asterids</taxon>
        <taxon>lamiids</taxon>
        <taxon>Solanales</taxon>
        <taxon>Solanaceae</taxon>
        <taxon>Solanoideae</taxon>
        <taxon>Solaneae</taxon>
        <taxon>Solanum</taxon>
    </lineage>
</organism>
<dbReference type="EnsemblPlants" id="PGSC0003DMT400050227">
    <property type="protein sequence ID" value="PGSC0003DMT400050227"/>
    <property type="gene ID" value="PGSC0003DMG400019506"/>
</dbReference>